<dbReference type="Gene3D" id="1.10.10.60">
    <property type="entry name" value="Homeodomain-like"/>
    <property type="match status" value="2"/>
</dbReference>
<feature type="domain" description="HTH araC/xylS-type" evidence="7">
    <location>
        <begin position="394"/>
        <end position="493"/>
    </location>
</feature>
<evidence type="ECO:0000256" key="2">
    <source>
        <dbReference type="ARBA" id="ARBA00023015"/>
    </source>
</evidence>
<organism evidence="9 10">
    <name type="scientific">Robinsoniella peoriensis</name>
    <dbReference type="NCBI Taxonomy" id="180332"/>
    <lineage>
        <taxon>Bacteria</taxon>
        <taxon>Bacillati</taxon>
        <taxon>Bacillota</taxon>
        <taxon>Clostridia</taxon>
        <taxon>Lachnospirales</taxon>
        <taxon>Lachnospiraceae</taxon>
        <taxon>Robinsoniella</taxon>
    </lineage>
</organism>
<feature type="modified residue" description="4-aspartylphosphate" evidence="6">
    <location>
        <position position="55"/>
    </location>
</feature>
<dbReference type="GO" id="GO:0043565">
    <property type="term" value="F:sequence-specific DNA binding"/>
    <property type="evidence" value="ECO:0007669"/>
    <property type="project" value="InterPro"/>
</dbReference>
<evidence type="ECO:0000256" key="5">
    <source>
        <dbReference type="ARBA" id="ARBA00024867"/>
    </source>
</evidence>
<evidence type="ECO:0000256" key="1">
    <source>
        <dbReference type="ARBA" id="ARBA00018672"/>
    </source>
</evidence>
<keyword evidence="6" id="KW-0597">Phosphoprotein</keyword>
<evidence type="ECO:0000259" key="7">
    <source>
        <dbReference type="PROSITE" id="PS01124"/>
    </source>
</evidence>
<dbReference type="Gene3D" id="3.40.50.2300">
    <property type="match status" value="1"/>
</dbReference>
<keyword evidence="4" id="KW-0804">Transcription</keyword>
<sequence>MYRVLIVEDEPPAIKPIKTLIYKYCKDFDLVGIAENGVDGISMARELEPDLIITDVHMPLMDGIEFVSKIKRKNPESLILIISGYSEFEYVQRAISYGVNDYLLKPIVPSEFIYTMNKIEKLLEKQFYQNRNRLLKKMSKEKSVDPMEVKHYFPYDKYFLSIIRVKGMPGRFERSGELEIYSEKDETIAVYGRDLNEGLYLIPYEVIGNSDIRMFNRKIMKQYKKIDVYFTFVYMTRPVSIRDIPETMKKLYKLLDKKIIIGKTQVLSELDDNNKYVEVNQKDAYEILDKIDYIFHQMEYGKIKNELRTLFRQWASEERPQIYISHMLKQILYLSQKYNRENIAGWLLETEDILEEILAEANQLEDVQNGFTDLLLQSQQVLTIEKVDAPEFLESLRNYVDCHIGEEISLTSICSTFGVSQPYFSKIFRKYMDKSFNQYITEQRMEKAKEIICNNKDLLIKDVASLVGYNNQFYFSRIFHAYTRLSPTEYFNRAYDEREGG</sequence>
<evidence type="ECO:0000256" key="4">
    <source>
        <dbReference type="ARBA" id="ARBA00023163"/>
    </source>
</evidence>
<keyword evidence="2" id="KW-0805">Transcription regulation</keyword>
<accession>A0A4U8Q749</accession>
<keyword evidence="3" id="KW-0238">DNA-binding</keyword>
<keyword evidence="10" id="KW-1185">Reference proteome</keyword>
<dbReference type="STRING" id="180332.GCA_000797495_02982"/>
<dbReference type="GO" id="GO:0000160">
    <property type="term" value="P:phosphorelay signal transduction system"/>
    <property type="evidence" value="ECO:0007669"/>
    <property type="project" value="InterPro"/>
</dbReference>
<dbReference type="SMART" id="SM00342">
    <property type="entry name" value="HTH_ARAC"/>
    <property type="match status" value="1"/>
</dbReference>
<dbReference type="AlphaFoldDB" id="A0A4U8Q749"/>
<dbReference type="InterPro" id="IPR009057">
    <property type="entry name" value="Homeodomain-like_sf"/>
</dbReference>
<proteinExistence type="predicted"/>
<evidence type="ECO:0000256" key="3">
    <source>
        <dbReference type="ARBA" id="ARBA00023125"/>
    </source>
</evidence>
<gene>
    <name evidence="9" type="primary">btr_18</name>
    <name evidence="9" type="ORF">DSM106044_05625</name>
</gene>
<dbReference type="InterPro" id="IPR001789">
    <property type="entry name" value="Sig_transdc_resp-reg_receiver"/>
</dbReference>
<dbReference type="GO" id="GO:0003700">
    <property type="term" value="F:DNA-binding transcription factor activity"/>
    <property type="evidence" value="ECO:0007669"/>
    <property type="project" value="InterPro"/>
</dbReference>
<dbReference type="InterPro" id="IPR011006">
    <property type="entry name" value="CheY-like_superfamily"/>
</dbReference>
<dbReference type="SMART" id="SM00448">
    <property type="entry name" value="REC"/>
    <property type="match status" value="1"/>
</dbReference>
<dbReference type="InterPro" id="IPR018060">
    <property type="entry name" value="HTH_AraC"/>
</dbReference>
<evidence type="ECO:0000313" key="10">
    <source>
        <dbReference type="Proteomes" id="UP000306509"/>
    </source>
</evidence>
<dbReference type="PROSITE" id="PS50110">
    <property type="entry name" value="RESPONSE_REGULATORY"/>
    <property type="match status" value="1"/>
</dbReference>
<evidence type="ECO:0000256" key="6">
    <source>
        <dbReference type="PROSITE-ProRule" id="PRU00169"/>
    </source>
</evidence>
<dbReference type="SUPFAM" id="SSF52172">
    <property type="entry name" value="CheY-like"/>
    <property type="match status" value="1"/>
</dbReference>
<dbReference type="CDD" id="cd17536">
    <property type="entry name" value="REC_YesN-like"/>
    <property type="match status" value="1"/>
</dbReference>
<dbReference type="PROSITE" id="PS01124">
    <property type="entry name" value="HTH_ARAC_FAMILY_2"/>
    <property type="match status" value="1"/>
</dbReference>
<dbReference type="PANTHER" id="PTHR43280:SF28">
    <property type="entry name" value="HTH-TYPE TRANSCRIPTIONAL ACTIVATOR RHAS"/>
    <property type="match status" value="1"/>
</dbReference>
<dbReference type="SUPFAM" id="SSF46689">
    <property type="entry name" value="Homeodomain-like"/>
    <property type="match status" value="2"/>
</dbReference>
<dbReference type="PANTHER" id="PTHR43280">
    <property type="entry name" value="ARAC-FAMILY TRANSCRIPTIONAL REGULATOR"/>
    <property type="match status" value="1"/>
</dbReference>
<comment type="function">
    <text evidence="5">May play the central regulatory role in sporulation. It may be an element of the effector pathway responsible for the activation of sporulation genes in response to nutritional stress. Spo0A may act in concert with spo0H (a sigma factor) to control the expression of some genes that are critical to the sporulation process.</text>
</comment>
<dbReference type="Proteomes" id="UP000306509">
    <property type="component" value="Unassembled WGS sequence"/>
</dbReference>
<evidence type="ECO:0000313" key="9">
    <source>
        <dbReference type="EMBL" id="TLC97545.1"/>
    </source>
</evidence>
<evidence type="ECO:0000259" key="8">
    <source>
        <dbReference type="PROSITE" id="PS50110"/>
    </source>
</evidence>
<dbReference type="RefSeq" id="WP_044297219.1">
    <property type="nucleotide sequence ID" value="NZ_JTGN01000016.1"/>
</dbReference>
<feature type="domain" description="Response regulatory" evidence="8">
    <location>
        <begin position="3"/>
        <end position="120"/>
    </location>
</feature>
<protein>
    <recommendedName>
        <fullName evidence="1">Stage 0 sporulation protein A homolog</fullName>
    </recommendedName>
</protein>
<name>A0A4U8Q749_9FIRM</name>
<reference evidence="9 10" key="1">
    <citation type="journal article" date="2019" name="Anaerobe">
        <title>Detection of Robinsoniella peoriensis in multiple bone samples of a trauma patient.</title>
        <authorList>
            <person name="Schrottner P."/>
            <person name="Hartwich K."/>
            <person name="Bunk B."/>
            <person name="Schober I."/>
            <person name="Helbig S."/>
            <person name="Rudolph W.W."/>
            <person name="Gunzer F."/>
        </authorList>
    </citation>
    <scope>NUCLEOTIDE SEQUENCE [LARGE SCALE GENOMIC DNA]</scope>
    <source>
        <strain evidence="9 10">DSM 106044</strain>
    </source>
</reference>
<dbReference type="EMBL" id="QGQD01000118">
    <property type="protein sequence ID" value="TLC97545.1"/>
    <property type="molecule type" value="Genomic_DNA"/>
</dbReference>
<dbReference type="Pfam" id="PF00072">
    <property type="entry name" value="Response_reg"/>
    <property type="match status" value="1"/>
</dbReference>
<dbReference type="Pfam" id="PF12833">
    <property type="entry name" value="HTH_18"/>
    <property type="match status" value="1"/>
</dbReference>
<comment type="caution">
    <text evidence="9">The sequence shown here is derived from an EMBL/GenBank/DDBJ whole genome shotgun (WGS) entry which is preliminary data.</text>
</comment>